<dbReference type="Proteomes" id="UP000468828">
    <property type="component" value="Unassembled WGS sequence"/>
</dbReference>
<comment type="caution">
    <text evidence="2">The sequence shown here is derived from an EMBL/GenBank/DDBJ whole genome shotgun (WGS) entry which is preliminary data.</text>
</comment>
<organism evidence="2 4">
    <name type="scientific">Modestobacter muralis</name>
    <dbReference type="NCBI Taxonomy" id="1608614"/>
    <lineage>
        <taxon>Bacteria</taxon>
        <taxon>Bacillati</taxon>
        <taxon>Actinomycetota</taxon>
        <taxon>Actinomycetes</taxon>
        <taxon>Geodermatophilales</taxon>
        <taxon>Geodermatophilaceae</taxon>
        <taxon>Modestobacter</taxon>
    </lineage>
</organism>
<dbReference type="EMBL" id="JAAGWB010000070">
    <property type="protein sequence ID" value="NEN53469.1"/>
    <property type="molecule type" value="Genomic_DNA"/>
</dbReference>
<dbReference type="Proteomes" id="UP000471152">
    <property type="component" value="Unassembled WGS sequence"/>
</dbReference>
<evidence type="ECO:0000313" key="3">
    <source>
        <dbReference type="EMBL" id="NEN53469.1"/>
    </source>
</evidence>
<dbReference type="EMBL" id="JAAGWH010000067">
    <property type="protein sequence ID" value="NEK96569.1"/>
    <property type="molecule type" value="Genomic_DNA"/>
</dbReference>
<name>A0A6P0F0Z8_9ACTN</name>
<feature type="region of interest" description="Disordered" evidence="1">
    <location>
        <begin position="172"/>
        <end position="203"/>
    </location>
</feature>
<reference evidence="2 4" key="1">
    <citation type="submission" date="2020-01" db="EMBL/GenBank/DDBJ databases">
        <title>the WGS Modestobacter muralis CPCC 204518.</title>
        <authorList>
            <person name="Jiang Z."/>
        </authorList>
    </citation>
    <scope>NUCLEOTIDE SEQUENCE [LARGE SCALE GENOMIC DNA]</scope>
    <source>
        <strain evidence="2 4">DSM 100205</strain>
    </source>
</reference>
<evidence type="ECO:0000313" key="4">
    <source>
        <dbReference type="Proteomes" id="UP000468828"/>
    </source>
</evidence>
<gene>
    <name evidence="3" type="ORF">G3R41_21435</name>
    <name evidence="2" type="ORF">GCU67_20720</name>
</gene>
<dbReference type="RefSeq" id="WP_211661825.1">
    <property type="nucleotide sequence ID" value="NZ_JAAGWB010000070.1"/>
</dbReference>
<evidence type="ECO:0000313" key="2">
    <source>
        <dbReference type="EMBL" id="NEK96569.1"/>
    </source>
</evidence>
<feature type="non-terminal residue" evidence="2">
    <location>
        <position position="354"/>
    </location>
</feature>
<dbReference type="AlphaFoldDB" id="A0A6P0F0Z8"/>
<proteinExistence type="predicted"/>
<evidence type="ECO:0000313" key="5">
    <source>
        <dbReference type="Proteomes" id="UP000471152"/>
    </source>
</evidence>
<accession>A0A6P0F0Z8</accession>
<sequence length="354" mass="38636">MAICRQLDELLFAPAGWFCIDASNRRVPGATPGTLDQALALIGHTAVATVVGQLRPEALGVDIDAGGELGTEAATAIAAWCAARGLWHLQRASGGGEGRWHLFVVPGVHAEDLVDHVAAVRRELRLTARQLDARRQLRPLCAPHRRTGAAALPAELAEAAVALREVLQPPSGRVMARRRATPPPSRPATAPSGPEGPLTPLRRQRRELPPVWAAYLARGRRAAAAVDRDPGSRSQLELEATCQLVLAGYSEPEAWAAIASAHSTAFAKARSRGRRWWWHTWNRCVHDCDTWLRAHRVDSPPSDPLPATERARAELAAHWRNWPTRTRHTDVEIYTVVLARMDRTGAAATAIPQR</sequence>
<keyword evidence="4" id="KW-1185">Reference proteome</keyword>
<protein>
    <submittedName>
        <fullName evidence="2">Uncharacterized protein</fullName>
    </submittedName>
</protein>
<reference evidence="3 5" key="2">
    <citation type="submission" date="2020-02" db="EMBL/GenBank/DDBJ databases">
        <title>The WGS of Modestobacter muralis DSM 100205.</title>
        <authorList>
            <person name="Jiang Z."/>
        </authorList>
    </citation>
    <scope>NUCLEOTIDE SEQUENCE [LARGE SCALE GENOMIC DNA]</scope>
    <source>
        <strain evidence="3 5">DSM 100205</strain>
    </source>
</reference>
<evidence type="ECO:0000256" key="1">
    <source>
        <dbReference type="SAM" id="MobiDB-lite"/>
    </source>
</evidence>